<comment type="caution">
    <text evidence="6">The sequence shown here is derived from an EMBL/GenBank/DDBJ whole genome shotgun (WGS) entry which is preliminary data.</text>
</comment>
<dbReference type="GO" id="GO:0007188">
    <property type="term" value="P:adenylate cyclase-modulating G protein-coupled receptor signaling pathway"/>
    <property type="evidence" value="ECO:0007669"/>
    <property type="project" value="TreeGrafter"/>
</dbReference>
<reference evidence="6 7" key="1">
    <citation type="journal article" date="2018" name="PLoS ONE">
        <title>The draft genome of Kipferlia bialata reveals reductive genome evolution in fornicate parasites.</title>
        <authorList>
            <person name="Tanifuji G."/>
            <person name="Takabayashi S."/>
            <person name="Kume K."/>
            <person name="Takagi M."/>
            <person name="Nakayama T."/>
            <person name="Kamikawa R."/>
            <person name="Inagaki Y."/>
            <person name="Hashimoto T."/>
        </authorList>
    </citation>
    <scope>NUCLEOTIDE SEQUENCE [LARGE SCALE GENOMIC DNA]</scope>
    <source>
        <strain evidence="6">NY0173</strain>
    </source>
</reference>
<dbReference type="InterPro" id="IPR011025">
    <property type="entry name" value="GproteinA_insert"/>
</dbReference>
<evidence type="ECO:0000256" key="4">
    <source>
        <dbReference type="PIRSR" id="PIRSR601019-1"/>
    </source>
</evidence>
<organism evidence="6 7">
    <name type="scientific">Kipferlia bialata</name>
    <dbReference type="NCBI Taxonomy" id="797122"/>
    <lineage>
        <taxon>Eukaryota</taxon>
        <taxon>Metamonada</taxon>
        <taxon>Carpediemonas-like organisms</taxon>
        <taxon>Kipferlia</taxon>
    </lineage>
</organism>
<dbReference type="OrthoDB" id="5817230at2759"/>
<dbReference type="Proteomes" id="UP000265618">
    <property type="component" value="Unassembled WGS sequence"/>
</dbReference>
<feature type="non-terminal residue" evidence="6">
    <location>
        <position position="60"/>
    </location>
</feature>
<dbReference type="GO" id="GO:0005834">
    <property type="term" value="C:heterotrimeric G-protein complex"/>
    <property type="evidence" value="ECO:0007669"/>
    <property type="project" value="TreeGrafter"/>
</dbReference>
<dbReference type="Gene3D" id="1.10.400.10">
    <property type="entry name" value="GI Alpha 1, domain 2-like"/>
    <property type="match status" value="1"/>
</dbReference>
<accession>A0A391P709</accession>
<dbReference type="SUPFAM" id="SSF47895">
    <property type="entry name" value="Transducin (alpha subunit), insertion domain"/>
    <property type="match status" value="1"/>
</dbReference>
<dbReference type="GO" id="GO:0003924">
    <property type="term" value="F:GTPase activity"/>
    <property type="evidence" value="ECO:0007669"/>
    <property type="project" value="InterPro"/>
</dbReference>
<dbReference type="EMBL" id="BDIP01011324">
    <property type="protein sequence ID" value="GCA65489.1"/>
    <property type="molecule type" value="Genomic_DNA"/>
</dbReference>
<dbReference type="Pfam" id="PF00503">
    <property type="entry name" value="G-alpha"/>
    <property type="match status" value="1"/>
</dbReference>
<feature type="non-terminal residue" evidence="6">
    <location>
        <position position="1"/>
    </location>
</feature>
<dbReference type="AlphaFoldDB" id="A0A391P709"/>
<dbReference type="GO" id="GO:0001664">
    <property type="term" value="F:G protein-coupled receptor binding"/>
    <property type="evidence" value="ECO:0007669"/>
    <property type="project" value="TreeGrafter"/>
</dbReference>
<evidence type="ECO:0000256" key="5">
    <source>
        <dbReference type="PIRSR" id="PIRSR601019-2"/>
    </source>
</evidence>
<dbReference type="PROSITE" id="PS51882">
    <property type="entry name" value="G_ALPHA"/>
    <property type="match status" value="1"/>
</dbReference>
<feature type="binding site" evidence="4">
    <location>
        <begin position="38"/>
        <end position="44"/>
    </location>
    <ligand>
        <name>GTP</name>
        <dbReference type="ChEBI" id="CHEBI:37565"/>
    </ligand>
</feature>
<dbReference type="GO" id="GO:0005737">
    <property type="term" value="C:cytoplasm"/>
    <property type="evidence" value="ECO:0007669"/>
    <property type="project" value="TreeGrafter"/>
</dbReference>
<protein>
    <submittedName>
        <fullName evidence="6">Guanine nucleotide binding protein (G-protein), alpha subunit</fullName>
    </submittedName>
</protein>
<evidence type="ECO:0000256" key="3">
    <source>
        <dbReference type="ARBA" id="ARBA00023134"/>
    </source>
</evidence>
<keyword evidence="1 5" id="KW-0479">Metal-binding</keyword>
<evidence type="ECO:0000313" key="7">
    <source>
        <dbReference type="Proteomes" id="UP000265618"/>
    </source>
</evidence>
<dbReference type="PANTHER" id="PTHR10218:SF302">
    <property type="entry name" value="GUANINE NUCLEOTIDE-BINDING PROTEIN ALPHA-5 SUBUNIT"/>
    <property type="match status" value="1"/>
</dbReference>
<gene>
    <name evidence="6" type="ORF">KIPB_017241</name>
</gene>
<keyword evidence="5" id="KW-0460">Magnesium</keyword>
<dbReference type="GO" id="GO:0046872">
    <property type="term" value="F:metal ion binding"/>
    <property type="evidence" value="ECO:0007669"/>
    <property type="project" value="UniProtKB-KW"/>
</dbReference>
<name>A0A391P709_9EUKA</name>
<keyword evidence="7" id="KW-1185">Reference proteome</keyword>
<dbReference type="PANTHER" id="PTHR10218">
    <property type="entry name" value="GTP-BINDING PROTEIN ALPHA SUBUNIT"/>
    <property type="match status" value="1"/>
</dbReference>
<evidence type="ECO:0000313" key="6">
    <source>
        <dbReference type="EMBL" id="GCA65489.1"/>
    </source>
</evidence>
<dbReference type="GO" id="GO:0005525">
    <property type="term" value="F:GTP binding"/>
    <property type="evidence" value="ECO:0007669"/>
    <property type="project" value="UniProtKB-KW"/>
</dbReference>
<keyword evidence="3 4" id="KW-0342">GTP-binding</keyword>
<dbReference type="GO" id="GO:0031683">
    <property type="term" value="F:G-protein beta/gamma-subunit complex binding"/>
    <property type="evidence" value="ECO:0007669"/>
    <property type="project" value="InterPro"/>
</dbReference>
<sequence>RAWQQRNAYQLEESFAYFMAEIDRVSAADYVPTKQDVLNCRIKTFGIHETEFIYQGLTFQ</sequence>
<keyword evidence="2 4" id="KW-0547">Nucleotide-binding</keyword>
<dbReference type="InterPro" id="IPR001019">
    <property type="entry name" value="Gprotein_alpha_su"/>
</dbReference>
<evidence type="ECO:0000256" key="1">
    <source>
        <dbReference type="ARBA" id="ARBA00022723"/>
    </source>
</evidence>
<evidence type="ECO:0000256" key="2">
    <source>
        <dbReference type="ARBA" id="ARBA00022741"/>
    </source>
</evidence>
<feature type="binding site" evidence="5">
    <location>
        <position position="44"/>
    </location>
    <ligand>
        <name>Mg(2+)</name>
        <dbReference type="ChEBI" id="CHEBI:18420"/>
    </ligand>
</feature>
<proteinExistence type="predicted"/>